<organism evidence="2 3">
    <name type="scientific">Halalkalibacter akibai (strain ATCC 43226 / DSM 21942 / CIP 109018 / JCM 9157 / 1139)</name>
    <name type="common">Bacillus akibai</name>
    <dbReference type="NCBI Taxonomy" id="1236973"/>
    <lineage>
        <taxon>Bacteria</taxon>
        <taxon>Bacillati</taxon>
        <taxon>Bacillota</taxon>
        <taxon>Bacilli</taxon>
        <taxon>Bacillales</taxon>
        <taxon>Bacillaceae</taxon>
        <taxon>Halalkalibacter</taxon>
    </lineage>
</organism>
<evidence type="ECO:0000313" key="2">
    <source>
        <dbReference type="EMBL" id="GAE33698.1"/>
    </source>
</evidence>
<protein>
    <submittedName>
        <fullName evidence="2">Uncharacterized protein</fullName>
    </submittedName>
</protein>
<evidence type="ECO:0000313" key="3">
    <source>
        <dbReference type="Proteomes" id="UP000018896"/>
    </source>
</evidence>
<dbReference type="STRING" id="1236973.JCM9157_719"/>
<keyword evidence="3" id="KW-1185">Reference proteome</keyword>
<keyword evidence="1" id="KW-1133">Transmembrane helix</keyword>
<proteinExistence type="predicted"/>
<sequence>MNKNSQRIFLRILFIVTLGVLPFLLKKTPRRDWIIVFVYNAVTNGILDRMIVKRKTVQYPVRPLPKLFKIHVLFDFLVYPTITIIINQLTYKDKPLMIFFKLFYITIPMLFIELWAERKTDLVKWKKGWEWYHTLASLTAKSLLTRLVIAVIRYVREKKEGARNEKEKNSTKELFS</sequence>
<dbReference type="eggNOG" id="ENOG5033K14">
    <property type="taxonomic scope" value="Bacteria"/>
</dbReference>
<accession>W4QPV9</accession>
<dbReference type="InterPro" id="IPR048147">
    <property type="entry name" value="CBO0543-like"/>
</dbReference>
<comment type="caution">
    <text evidence="2">The sequence shown here is derived from an EMBL/GenBank/DDBJ whole genome shotgun (WGS) entry which is preliminary data.</text>
</comment>
<feature type="transmembrane region" description="Helical" evidence="1">
    <location>
        <begin position="72"/>
        <end position="90"/>
    </location>
</feature>
<dbReference type="EMBL" id="BAUV01000003">
    <property type="protein sequence ID" value="GAE33698.1"/>
    <property type="molecule type" value="Genomic_DNA"/>
</dbReference>
<dbReference type="AlphaFoldDB" id="W4QPV9"/>
<gene>
    <name evidence="2" type="ORF">JCM9157_719</name>
</gene>
<feature type="transmembrane region" description="Helical" evidence="1">
    <location>
        <begin position="31"/>
        <end position="51"/>
    </location>
</feature>
<dbReference type="Proteomes" id="UP000018896">
    <property type="component" value="Unassembled WGS sequence"/>
</dbReference>
<feature type="transmembrane region" description="Helical" evidence="1">
    <location>
        <begin position="7"/>
        <end position="25"/>
    </location>
</feature>
<dbReference type="OrthoDB" id="2622010at2"/>
<feature type="transmembrane region" description="Helical" evidence="1">
    <location>
        <begin position="96"/>
        <end position="116"/>
    </location>
</feature>
<dbReference type="NCBIfam" id="NF041644">
    <property type="entry name" value="CBO0543_fam"/>
    <property type="match status" value="1"/>
</dbReference>
<evidence type="ECO:0000256" key="1">
    <source>
        <dbReference type="SAM" id="Phobius"/>
    </source>
</evidence>
<keyword evidence="1" id="KW-0812">Transmembrane</keyword>
<dbReference type="RefSeq" id="WP_052012919.1">
    <property type="nucleotide sequence ID" value="NZ_BAUV01000003.1"/>
</dbReference>
<name>W4QPV9_HALA3</name>
<keyword evidence="1" id="KW-0472">Membrane</keyword>
<reference evidence="2 3" key="1">
    <citation type="journal article" date="2014" name="Genome Announc.">
        <title>Draft Genome Sequences of Three Alkaliphilic Bacillus Strains, Bacillus wakoensis JCM 9140T, Bacillus akibai JCM 9157T, and Bacillus hemicellulosilyticus JCM 9152T.</title>
        <authorList>
            <person name="Yuki M."/>
            <person name="Oshima K."/>
            <person name="Suda W."/>
            <person name="Oshida Y."/>
            <person name="Kitamura K."/>
            <person name="Iida T."/>
            <person name="Hattori M."/>
            <person name="Ohkuma M."/>
        </authorList>
    </citation>
    <scope>NUCLEOTIDE SEQUENCE [LARGE SCALE GENOMIC DNA]</scope>
    <source>
        <strain evidence="2 3">JCM 9157</strain>
    </source>
</reference>